<reference evidence="1 2" key="2">
    <citation type="submission" date="2018-11" db="EMBL/GenBank/DDBJ databases">
        <authorList>
            <consortium name="Pathogen Informatics"/>
        </authorList>
    </citation>
    <scope>NUCLEOTIDE SEQUENCE [LARGE SCALE GENOMIC DNA]</scope>
</reference>
<accession>A0A183DJZ6</accession>
<gene>
    <name evidence="1" type="ORF">GPUH_LOCUS9037</name>
</gene>
<evidence type="ECO:0000313" key="2">
    <source>
        <dbReference type="Proteomes" id="UP000271098"/>
    </source>
</evidence>
<name>A0A183DJZ6_9BILA</name>
<evidence type="ECO:0000313" key="1">
    <source>
        <dbReference type="EMBL" id="VDK67441.1"/>
    </source>
</evidence>
<keyword evidence="2" id="KW-1185">Reference proteome</keyword>
<dbReference type="Proteomes" id="UP000271098">
    <property type="component" value="Unassembled WGS sequence"/>
</dbReference>
<dbReference type="EMBL" id="UYRT01028257">
    <property type="protein sequence ID" value="VDK67441.1"/>
    <property type="molecule type" value="Genomic_DNA"/>
</dbReference>
<proteinExistence type="predicted"/>
<reference evidence="3" key="1">
    <citation type="submission" date="2016-06" db="UniProtKB">
        <authorList>
            <consortium name="WormBaseParasite"/>
        </authorList>
    </citation>
    <scope>IDENTIFICATION</scope>
</reference>
<dbReference type="WBParaSite" id="GPUH_0000904701-mRNA-1">
    <property type="protein sequence ID" value="GPUH_0000904701-mRNA-1"/>
    <property type="gene ID" value="GPUH_0000904701"/>
</dbReference>
<dbReference type="AlphaFoldDB" id="A0A183DJZ6"/>
<protein>
    <submittedName>
        <fullName evidence="3">GCN5-related N-acetyltransferase</fullName>
    </submittedName>
</protein>
<evidence type="ECO:0000313" key="3">
    <source>
        <dbReference type="WBParaSite" id="GPUH_0000904701-mRNA-1"/>
    </source>
</evidence>
<organism evidence="3">
    <name type="scientific">Gongylonema pulchrum</name>
    <dbReference type="NCBI Taxonomy" id="637853"/>
    <lineage>
        <taxon>Eukaryota</taxon>
        <taxon>Metazoa</taxon>
        <taxon>Ecdysozoa</taxon>
        <taxon>Nematoda</taxon>
        <taxon>Chromadorea</taxon>
        <taxon>Rhabditida</taxon>
        <taxon>Spirurina</taxon>
        <taxon>Spiruromorpha</taxon>
        <taxon>Spiruroidea</taxon>
        <taxon>Gongylonematidae</taxon>
        <taxon>Gongylonema</taxon>
    </lineage>
</organism>
<sequence>MEGEGKMAKSQRERLRAFGFRGYEPLAQIESPIPPSYVVRETSDGRLVGAYFSIRVNSLRTSTVLSY</sequence>